<protein>
    <submittedName>
        <fullName evidence="1">Uncharacterized protein</fullName>
    </submittedName>
</protein>
<gene>
    <name evidence="1" type="ORF">ES288_A02G115100v1</name>
</gene>
<organism evidence="1 2">
    <name type="scientific">Gossypium darwinii</name>
    <name type="common">Darwin's cotton</name>
    <name type="synonym">Gossypium barbadense var. darwinii</name>
    <dbReference type="NCBI Taxonomy" id="34276"/>
    <lineage>
        <taxon>Eukaryota</taxon>
        <taxon>Viridiplantae</taxon>
        <taxon>Streptophyta</taxon>
        <taxon>Embryophyta</taxon>
        <taxon>Tracheophyta</taxon>
        <taxon>Spermatophyta</taxon>
        <taxon>Magnoliopsida</taxon>
        <taxon>eudicotyledons</taxon>
        <taxon>Gunneridae</taxon>
        <taxon>Pentapetalae</taxon>
        <taxon>rosids</taxon>
        <taxon>malvids</taxon>
        <taxon>Malvales</taxon>
        <taxon>Malvaceae</taxon>
        <taxon>Malvoideae</taxon>
        <taxon>Gossypium</taxon>
    </lineage>
</organism>
<keyword evidence="2" id="KW-1185">Reference proteome</keyword>
<proteinExistence type="predicted"/>
<evidence type="ECO:0000313" key="2">
    <source>
        <dbReference type="Proteomes" id="UP000323506"/>
    </source>
</evidence>
<accession>A0A5D2HD92</accession>
<dbReference type="EMBL" id="CM017689">
    <property type="protein sequence ID" value="TYH28068.1"/>
    <property type="molecule type" value="Genomic_DNA"/>
</dbReference>
<reference evidence="1 2" key="1">
    <citation type="submission" date="2019-06" db="EMBL/GenBank/DDBJ databases">
        <title>WGS assembly of Gossypium darwinii.</title>
        <authorList>
            <person name="Chen Z.J."/>
            <person name="Sreedasyam A."/>
            <person name="Ando A."/>
            <person name="Song Q."/>
            <person name="De L."/>
            <person name="Hulse-Kemp A."/>
            <person name="Ding M."/>
            <person name="Ye W."/>
            <person name="Kirkbride R."/>
            <person name="Jenkins J."/>
            <person name="Plott C."/>
            <person name="Lovell J."/>
            <person name="Lin Y.-M."/>
            <person name="Vaughn R."/>
            <person name="Liu B."/>
            <person name="Li W."/>
            <person name="Simpson S."/>
            <person name="Scheffler B."/>
            <person name="Saski C."/>
            <person name="Grover C."/>
            <person name="Hu G."/>
            <person name="Conover J."/>
            <person name="Carlson J."/>
            <person name="Shu S."/>
            <person name="Boston L."/>
            <person name="Williams M."/>
            <person name="Peterson D."/>
            <person name="Mcgee K."/>
            <person name="Jones D."/>
            <person name="Wendel J."/>
            <person name="Stelly D."/>
            <person name="Grimwood J."/>
            <person name="Schmutz J."/>
        </authorList>
    </citation>
    <scope>NUCLEOTIDE SEQUENCE [LARGE SCALE GENOMIC DNA]</scope>
    <source>
        <strain evidence="1">1808015.09</strain>
    </source>
</reference>
<sequence length="78" mass="8755">MKNQKESPPLFVGSNSNEEEFRRYRLFKAQMPKGQWVETSILVQKMGRAGPRASNALLKHVGSRRRGAALKLARVSAS</sequence>
<evidence type="ECO:0000313" key="1">
    <source>
        <dbReference type="EMBL" id="TYH28068.1"/>
    </source>
</evidence>
<dbReference type="AlphaFoldDB" id="A0A5D2HD92"/>
<name>A0A5D2HD92_GOSDA</name>
<dbReference type="Proteomes" id="UP000323506">
    <property type="component" value="Chromosome A02"/>
</dbReference>